<evidence type="ECO:0000313" key="4">
    <source>
        <dbReference type="EMBL" id="GIQ82962.1"/>
    </source>
</evidence>
<feature type="compositionally biased region" description="Low complexity" evidence="1">
    <location>
        <begin position="291"/>
        <end position="367"/>
    </location>
</feature>
<dbReference type="InterPro" id="IPR040673">
    <property type="entry name" value="CCDC81_HU_dom_2"/>
</dbReference>
<reference evidence="4 5" key="1">
    <citation type="journal article" date="2018" name="PLoS ONE">
        <title>The draft genome of Kipferlia bialata reveals reductive genome evolution in fornicate parasites.</title>
        <authorList>
            <person name="Tanifuji G."/>
            <person name="Takabayashi S."/>
            <person name="Kume K."/>
            <person name="Takagi M."/>
            <person name="Nakayama T."/>
            <person name="Kamikawa R."/>
            <person name="Inagaki Y."/>
            <person name="Hashimoto T."/>
        </authorList>
    </citation>
    <scope>NUCLEOTIDE SEQUENCE [LARGE SCALE GENOMIC DNA]</scope>
    <source>
        <strain evidence="4">NY0173</strain>
    </source>
</reference>
<feature type="compositionally biased region" description="Basic and acidic residues" evidence="1">
    <location>
        <begin position="279"/>
        <end position="290"/>
    </location>
</feature>
<evidence type="ECO:0000313" key="5">
    <source>
        <dbReference type="Proteomes" id="UP000265618"/>
    </source>
</evidence>
<dbReference type="Pfam" id="PF14908">
    <property type="entry name" value="HU-CCDC81_euk_1"/>
    <property type="match status" value="1"/>
</dbReference>
<dbReference type="PANTHER" id="PTHR14362">
    <property type="entry name" value="COILED-COIL DOMAIN-CONTAINING PROTEIN 81"/>
    <property type="match status" value="1"/>
</dbReference>
<proteinExistence type="predicted"/>
<evidence type="ECO:0008006" key="6">
    <source>
        <dbReference type="Google" id="ProtNLM"/>
    </source>
</evidence>
<name>A0A9K3GHL0_9EUKA</name>
<protein>
    <recommendedName>
        <fullName evidence="6">CCDC81 HU domain-containing protein</fullName>
    </recommendedName>
</protein>
<dbReference type="Pfam" id="PF18289">
    <property type="entry name" value="HU-CCDC81_euk_2"/>
    <property type="match status" value="1"/>
</dbReference>
<evidence type="ECO:0000259" key="3">
    <source>
        <dbReference type="Pfam" id="PF18289"/>
    </source>
</evidence>
<keyword evidence="5" id="KW-1185">Reference proteome</keyword>
<dbReference type="InterPro" id="IPR028034">
    <property type="entry name" value="HU-CCDC81"/>
</dbReference>
<dbReference type="EMBL" id="BDIP01000876">
    <property type="protein sequence ID" value="GIQ82962.1"/>
    <property type="molecule type" value="Genomic_DNA"/>
</dbReference>
<dbReference type="AlphaFoldDB" id="A0A9K3GHL0"/>
<evidence type="ECO:0000256" key="1">
    <source>
        <dbReference type="SAM" id="MobiDB-lite"/>
    </source>
</evidence>
<dbReference type="GO" id="GO:0005815">
    <property type="term" value="C:microtubule organizing center"/>
    <property type="evidence" value="ECO:0007669"/>
    <property type="project" value="TreeGrafter"/>
</dbReference>
<comment type="caution">
    <text evidence="4">The sequence shown here is derived from an EMBL/GenBank/DDBJ whole genome shotgun (WGS) entry which is preliminary data.</text>
</comment>
<feature type="compositionally biased region" description="Low complexity" evidence="1">
    <location>
        <begin position="247"/>
        <end position="267"/>
    </location>
</feature>
<feature type="domain" description="CCDC81 HU" evidence="2">
    <location>
        <begin position="29"/>
        <end position="90"/>
    </location>
</feature>
<dbReference type="InterPro" id="IPR026295">
    <property type="entry name" value="CCD81"/>
</dbReference>
<evidence type="ECO:0000259" key="2">
    <source>
        <dbReference type="Pfam" id="PF14908"/>
    </source>
</evidence>
<dbReference type="Proteomes" id="UP000265618">
    <property type="component" value="Unassembled WGS sequence"/>
</dbReference>
<feature type="domain" description="CCDC81 HU" evidence="3">
    <location>
        <begin position="101"/>
        <end position="165"/>
    </location>
</feature>
<dbReference type="PANTHER" id="PTHR14362:SF2">
    <property type="entry name" value="COILED-COIL DOMAIN-CONTAINING PROTEIN 81"/>
    <property type="match status" value="1"/>
</dbReference>
<sequence>MARYSEKELLEAVHGLPFLTVTLAELGMYWSALSSEISEVMSTGSSCGVKLLGVFGFADEKYHVGLRGYRNRLIPNFVVAPRFASAHNIRSLAKHPSDSAPLKQINFVKVALAASLPRHTVTLCHQHTMTALGDAFRKRKTCHITMPGLGALTFDPTTRTIGFRFLRTASSLAVTHSHQRRAEPLISDGRNDPHLTYHPKSLSGTARDGLSGTGALNMKTAAMLGRTAPASGSGYNARPQGRRSARVPRPSSARPASRTSSRPQSARSARDAGLTGYDMEERVEYSRDMARLASRSRPASAMSTRSTRSRPASARPSSSRPGSSRPGSSRPGSARSTTSRPASAMSTRSTRSRPSSARPVSRTGSVR</sequence>
<accession>A0A9K3GHL0</accession>
<gene>
    <name evidence="4" type="ORF">KIPB_004197</name>
</gene>
<feature type="region of interest" description="Disordered" evidence="1">
    <location>
        <begin position="174"/>
        <end position="213"/>
    </location>
</feature>
<feature type="region of interest" description="Disordered" evidence="1">
    <location>
        <begin position="227"/>
        <end position="367"/>
    </location>
</feature>
<organism evidence="4 5">
    <name type="scientific">Kipferlia bialata</name>
    <dbReference type="NCBI Taxonomy" id="797122"/>
    <lineage>
        <taxon>Eukaryota</taxon>
        <taxon>Metamonada</taxon>
        <taxon>Carpediemonas-like organisms</taxon>
        <taxon>Kipferlia</taxon>
    </lineage>
</organism>